<sequence>MAGKRGPIAKMIDAIKDGVSDVLDSISPEPERIPIPVRKDDRGFRR</sequence>
<protein>
    <submittedName>
        <fullName evidence="2">Uncharacterized protein</fullName>
    </submittedName>
</protein>
<dbReference type="Proteomes" id="UP000032232">
    <property type="component" value="Unassembled WGS sequence"/>
</dbReference>
<feature type="compositionally biased region" description="Basic and acidic residues" evidence="1">
    <location>
        <begin position="29"/>
        <end position="46"/>
    </location>
</feature>
<name>A0A0D1EHY3_9RHOB</name>
<organism evidence="2 3">
    <name type="scientific">Jannaschia aquimarina</name>
    <dbReference type="NCBI Taxonomy" id="935700"/>
    <lineage>
        <taxon>Bacteria</taxon>
        <taxon>Pseudomonadati</taxon>
        <taxon>Pseudomonadota</taxon>
        <taxon>Alphaproteobacteria</taxon>
        <taxon>Rhodobacterales</taxon>
        <taxon>Roseobacteraceae</taxon>
        <taxon>Jannaschia</taxon>
    </lineage>
</organism>
<reference evidence="2 3" key="1">
    <citation type="submission" date="2015-02" db="EMBL/GenBank/DDBJ databases">
        <title>Genome Sequence of Jannaschia aquimarina DSM28248, a member of the Roseobacter clade.</title>
        <authorList>
            <person name="Voget S."/>
            <person name="Daniel R."/>
        </authorList>
    </citation>
    <scope>NUCLEOTIDE SEQUENCE [LARGE SCALE GENOMIC DNA]</scope>
    <source>
        <strain evidence="2 3">GSW-M26</strain>
    </source>
</reference>
<comment type="caution">
    <text evidence="2">The sequence shown here is derived from an EMBL/GenBank/DDBJ whole genome shotgun (WGS) entry which is preliminary data.</text>
</comment>
<evidence type="ECO:0000313" key="2">
    <source>
        <dbReference type="EMBL" id="KIT16501.1"/>
    </source>
</evidence>
<evidence type="ECO:0000256" key="1">
    <source>
        <dbReference type="SAM" id="MobiDB-lite"/>
    </source>
</evidence>
<proteinExistence type="predicted"/>
<dbReference type="AlphaFoldDB" id="A0A0D1EHY3"/>
<dbReference type="EMBL" id="JYFE01000032">
    <property type="protein sequence ID" value="KIT16501.1"/>
    <property type="molecule type" value="Genomic_DNA"/>
</dbReference>
<evidence type="ECO:0000313" key="3">
    <source>
        <dbReference type="Proteomes" id="UP000032232"/>
    </source>
</evidence>
<accession>A0A0D1EHY3</accession>
<dbReference type="PATRIC" id="fig|935700.4.peg.1793"/>
<gene>
    <name evidence="2" type="ORF">jaqu_17290</name>
</gene>
<feature type="region of interest" description="Disordered" evidence="1">
    <location>
        <begin position="23"/>
        <end position="46"/>
    </location>
</feature>
<keyword evidence="3" id="KW-1185">Reference proteome</keyword>